<dbReference type="GO" id="GO:0046872">
    <property type="term" value="F:metal ion binding"/>
    <property type="evidence" value="ECO:0007669"/>
    <property type="project" value="UniProtKB-KW"/>
</dbReference>
<evidence type="ECO:0000259" key="5">
    <source>
        <dbReference type="PROSITE" id="PS51845"/>
    </source>
</evidence>
<dbReference type="Gene3D" id="1.10.1300.10">
    <property type="entry name" value="3'5'-cyclic nucleotide phosphodiesterase, catalytic domain"/>
    <property type="match status" value="1"/>
</dbReference>
<evidence type="ECO:0000313" key="7">
    <source>
        <dbReference type="Proteomes" id="UP000596742"/>
    </source>
</evidence>
<dbReference type="Pfam" id="PF00233">
    <property type="entry name" value="PDEase_I"/>
    <property type="match status" value="1"/>
</dbReference>
<dbReference type="PRINTS" id="PR00387">
    <property type="entry name" value="PDIESTERASE1"/>
</dbReference>
<dbReference type="Proteomes" id="UP000596742">
    <property type="component" value="Unassembled WGS sequence"/>
</dbReference>
<dbReference type="EMBL" id="UYJE01005548">
    <property type="protein sequence ID" value="VDI38139.1"/>
    <property type="molecule type" value="Genomic_DNA"/>
</dbReference>
<reference evidence="6" key="1">
    <citation type="submission" date="2018-11" db="EMBL/GenBank/DDBJ databases">
        <authorList>
            <person name="Alioto T."/>
            <person name="Alioto T."/>
        </authorList>
    </citation>
    <scope>NUCLEOTIDE SEQUENCE</scope>
</reference>
<evidence type="ECO:0000313" key="6">
    <source>
        <dbReference type="EMBL" id="VDI38139.1"/>
    </source>
</evidence>
<dbReference type="PANTHER" id="PTHR11347">
    <property type="entry name" value="CYCLIC NUCLEOTIDE PHOSPHODIESTERASE"/>
    <property type="match status" value="1"/>
</dbReference>
<protein>
    <submittedName>
        <fullName evidence="6">cGMP-specific 3',5'-cyclic phosphodiesterase, invertebrate</fullName>
        <ecNumber evidence="6">3.1.4.35</ecNumber>
    </submittedName>
</protein>
<dbReference type="GO" id="GO:0007165">
    <property type="term" value="P:signal transduction"/>
    <property type="evidence" value="ECO:0007669"/>
    <property type="project" value="InterPro"/>
</dbReference>
<dbReference type="InterPro" id="IPR023088">
    <property type="entry name" value="PDEase"/>
</dbReference>
<gene>
    <name evidence="6" type="ORF">MGAL_10B040876</name>
</gene>
<evidence type="ECO:0000256" key="1">
    <source>
        <dbReference type="ARBA" id="ARBA00022723"/>
    </source>
</evidence>
<feature type="binding site" evidence="3">
    <location>
        <position position="7"/>
    </location>
    <ligand>
        <name>Zn(2+)</name>
        <dbReference type="ChEBI" id="CHEBI:29105"/>
        <label>1</label>
    </ligand>
</feature>
<dbReference type="EC" id="3.1.4.35" evidence="6"/>
<keyword evidence="1 3" id="KW-0479">Metal-binding</keyword>
<feature type="compositionally biased region" description="Basic and acidic residues" evidence="4">
    <location>
        <begin position="103"/>
        <end position="125"/>
    </location>
</feature>
<comment type="caution">
    <text evidence="6">The sequence shown here is derived from an EMBL/GenBank/DDBJ whole genome shotgun (WGS) entry which is preliminary data.</text>
</comment>
<evidence type="ECO:0000256" key="2">
    <source>
        <dbReference type="ARBA" id="ARBA00022801"/>
    </source>
</evidence>
<organism evidence="6 7">
    <name type="scientific">Mytilus galloprovincialis</name>
    <name type="common">Mediterranean mussel</name>
    <dbReference type="NCBI Taxonomy" id="29158"/>
    <lineage>
        <taxon>Eukaryota</taxon>
        <taxon>Metazoa</taxon>
        <taxon>Spiralia</taxon>
        <taxon>Lophotrochozoa</taxon>
        <taxon>Mollusca</taxon>
        <taxon>Bivalvia</taxon>
        <taxon>Autobranchia</taxon>
        <taxon>Pteriomorphia</taxon>
        <taxon>Mytilida</taxon>
        <taxon>Mytiloidea</taxon>
        <taxon>Mytilidae</taxon>
        <taxon>Mytilinae</taxon>
        <taxon>Mytilus</taxon>
    </lineage>
</organism>
<dbReference type="InterPro" id="IPR002073">
    <property type="entry name" value="PDEase_catalytic_dom"/>
</dbReference>
<keyword evidence="7" id="KW-1185">Reference proteome</keyword>
<keyword evidence="2 6" id="KW-0378">Hydrolase</keyword>
<accession>A0A8B6ESW3</accession>
<feature type="region of interest" description="Disordered" evidence="4">
    <location>
        <begin position="98"/>
        <end position="178"/>
    </location>
</feature>
<dbReference type="InterPro" id="IPR036971">
    <property type="entry name" value="PDEase_catalytic_dom_sf"/>
</dbReference>
<dbReference type="AlphaFoldDB" id="A0A8B6ESW3"/>
<dbReference type="OrthoDB" id="74705at2759"/>
<sequence length="178" mass="20329">MMMTVCDVAAITKPWEVQYEVAHMVANEFFEQGDIEKTQLGEKPIAMMDRDKQDELPKMQVGFIDAICIPVYKMFAELNPGLEPMFVGVSNNRNNWQALAEDNEPKTTEKDKENEKEKDEIKEENDSPQTIKPPRTSKVKPDQPLTARKSSIKSKQITPQKKVAIKEPKGKTKICMLM</sequence>
<proteinExistence type="predicted"/>
<feature type="domain" description="PDEase" evidence="5">
    <location>
        <begin position="1"/>
        <end position="103"/>
    </location>
</feature>
<dbReference type="GO" id="GO:0047555">
    <property type="term" value="F:3',5'-cyclic-GMP phosphodiesterase activity"/>
    <property type="evidence" value="ECO:0007669"/>
    <property type="project" value="UniProtKB-EC"/>
</dbReference>
<evidence type="ECO:0000256" key="3">
    <source>
        <dbReference type="PIRSR" id="PIRSR623088-3"/>
    </source>
</evidence>
<dbReference type="SUPFAM" id="SSF109604">
    <property type="entry name" value="HD-domain/PDEase-like"/>
    <property type="match status" value="1"/>
</dbReference>
<evidence type="ECO:0000256" key="4">
    <source>
        <dbReference type="SAM" id="MobiDB-lite"/>
    </source>
</evidence>
<dbReference type="PROSITE" id="PS51845">
    <property type="entry name" value="PDEASE_I_2"/>
    <property type="match status" value="1"/>
</dbReference>
<name>A0A8B6ESW3_MYTGA</name>